<dbReference type="PROSITE" id="PS00606">
    <property type="entry name" value="KS3_1"/>
    <property type="match status" value="1"/>
</dbReference>
<feature type="region of interest" description="Disordered" evidence="10">
    <location>
        <begin position="642"/>
        <end position="669"/>
    </location>
</feature>
<dbReference type="SUPFAM" id="SSF53901">
    <property type="entry name" value="Thiolase-like"/>
    <property type="match status" value="1"/>
</dbReference>
<dbReference type="GO" id="GO:0004312">
    <property type="term" value="F:fatty acid synthase activity"/>
    <property type="evidence" value="ECO:0007669"/>
    <property type="project" value="InterPro"/>
</dbReference>
<comment type="cofactor">
    <cofactor evidence="1">
        <name>pantetheine 4'-phosphate</name>
        <dbReference type="ChEBI" id="CHEBI:47942"/>
    </cofactor>
</comment>
<evidence type="ECO:0000256" key="1">
    <source>
        <dbReference type="ARBA" id="ARBA00001957"/>
    </source>
</evidence>
<dbReference type="SMART" id="SM00825">
    <property type="entry name" value="PKS_KS"/>
    <property type="match status" value="1"/>
</dbReference>
<dbReference type="SMART" id="SM00827">
    <property type="entry name" value="PKS_AT"/>
    <property type="match status" value="1"/>
</dbReference>
<dbReference type="InterPro" id="IPR016035">
    <property type="entry name" value="Acyl_Trfase/lysoPLipase"/>
</dbReference>
<evidence type="ECO:0000313" key="14">
    <source>
        <dbReference type="Proteomes" id="UP000199013"/>
    </source>
</evidence>
<evidence type="ECO:0000313" key="13">
    <source>
        <dbReference type="EMBL" id="SBW22654.1"/>
    </source>
</evidence>
<dbReference type="Pfam" id="PF02801">
    <property type="entry name" value="Ketoacyl-synt_C"/>
    <property type="match status" value="1"/>
</dbReference>
<dbReference type="SMART" id="SM00823">
    <property type="entry name" value="PKS_PP"/>
    <property type="match status" value="1"/>
</dbReference>
<evidence type="ECO:0000256" key="7">
    <source>
        <dbReference type="ARBA" id="ARBA00023194"/>
    </source>
</evidence>
<dbReference type="GO" id="GO:0005835">
    <property type="term" value="C:fatty acid synthase complex"/>
    <property type="evidence" value="ECO:0007669"/>
    <property type="project" value="InterPro"/>
</dbReference>
<feature type="region of interest" description="Disordered" evidence="10">
    <location>
        <begin position="450"/>
        <end position="515"/>
    </location>
</feature>
<dbReference type="Gene3D" id="3.30.70.3290">
    <property type="match status" value="1"/>
</dbReference>
<dbReference type="GO" id="GO:0031177">
    <property type="term" value="F:phosphopantetheine binding"/>
    <property type="evidence" value="ECO:0007669"/>
    <property type="project" value="InterPro"/>
</dbReference>
<dbReference type="InterPro" id="IPR015083">
    <property type="entry name" value="NorB/c/GfsB-D-like_docking"/>
</dbReference>
<keyword evidence="7" id="KW-0045">Antibiotic biosynthesis</keyword>
<keyword evidence="6" id="KW-0677">Repeat</keyword>
<keyword evidence="14" id="KW-1185">Reference proteome</keyword>
<evidence type="ECO:0000256" key="9">
    <source>
        <dbReference type="ARBA" id="ARBA00023315"/>
    </source>
</evidence>
<evidence type="ECO:0000259" key="12">
    <source>
        <dbReference type="PROSITE" id="PS52004"/>
    </source>
</evidence>
<proteinExistence type="predicted"/>
<dbReference type="InterPro" id="IPR054514">
    <property type="entry name" value="RhiE-like_linker"/>
</dbReference>
<accession>A0A1C3NYM8</accession>
<feature type="domain" description="Ketosynthase family 3 (KS3)" evidence="12">
    <location>
        <begin position="31"/>
        <end position="447"/>
    </location>
</feature>
<keyword evidence="3" id="KW-0596">Phosphopantetheine</keyword>
<dbReference type="InterPro" id="IPR020806">
    <property type="entry name" value="PKS_PP-bd"/>
</dbReference>
<sequence>MTNEQKLIDYLQWTTDELVRVRRELEQLRTPEPVAIVSATCRFPGGISGPEDLWRVVAEETDTVTGFPRDRGWPATEGSFPEVGGFLEDAGGFDAAFFGMGQREALAMDPQHRVLLETAWQALERAGLVPAELRGSRTGVFAGLIYQEYAPPIGAAAPGLDGYFMTGNAASIASGRIAYTFGFEGPAVTLDTACSSSLVAIHLAAESLRRGECDLALAGGATVMATPRVFVEFAQQRGLAADGRCKAFGKGADGTGFGEGVGLLVLERLSDARRAGHPVLGTLRGSAVNSDGTSNGITAPNGTAQRRVIEDALRAAGLTADAVDVVEAHGTGTALGDPIEAGALLDTYGAHPDRRHPLYLGSVKSNIGHTQAAAGVAGVIKMLESFRHEVLPTSLHAAELNELIDWSAGAVEVLTGPRAWPELDRPRRAAVSSFGISGTNAHLILEAAEPAPPAEPGQPGWAGQSGSAGEFGPPGQSASAGQSDQAGPAASRGLEKQPGRALIPPPGGAPSTESLSPEPVVWLLSGRAPEAVRAQASQLRSFLRDAPMGTDLAAVARTLAIRRSRFRYRAGVTGADAATLDRALGAIAGGAPVTRTVPTPRVALVFSGQGTQRVGMGRDLYRRFEAYAAAFDAVSAAIDDARREQGTPQPGGIPQPDGSSQHAAREQDAVPAPSLREVVLAADGSAAAELLGRTKLTQPALLATQIAMARLLESWGVTPAAVLGHSIGELSAAHLAGVLSLADVAGLVVARANAMQAARAGGAMLAVRAPVEQVRATLAELDAAVSVAAVNGPRSTVISGDADALRRLGARWRSRGVRIRALKVSHAFHSADMDPALPALTAFARGLRVEPPRIPLISNRDGRVATAAELADPQYWAQQVRGTVLFHDGVRALRDLGVDTFVDVGPDPTITGMLADCLADEPSAVALIPLVRQPNAEVHSALDAASTLHGRGVAVDWAALLGPGPFADPATVPTYPFQHEHLWFVADRPAAGTVPVWAADDGPAAPRGGDVAAEPAPLTVSVLAGAPDHEHHEILLRVVTESVADALGGGLGSVDPDDDLLEIGVTSFAALEIAGRIHRLTGLELAPSALFEHHTSTALVACLRDLSRSAQPGTRAG</sequence>
<dbReference type="InterPro" id="IPR014043">
    <property type="entry name" value="Acyl_transferase_dom"/>
</dbReference>
<dbReference type="Gene3D" id="3.40.366.10">
    <property type="entry name" value="Malonyl-Coenzyme A Acyl Carrier Protein, domain 2"/>
    <property type="match status" value="1"/>
</dbReference>
<dbReference type="InterPro" id="IPR014031">
    <property type="entry name" value="Ketoacyl_synth_C"/>
</dbReference>
<dbReference type="Gene3D" id="3.40.47.10">
    <property type="match status" value="1"/>
</dbReference>
<feature type="compositionally biased region" description="Polar residues" evidence="10">
    <location>
        <begin position="476"/>
        <end position="485"/>
    </location>
</feature>
<dbReference type="InterPro" id="IPR003965">
    <property type="entry name" value="Fatty_acid_synthase"/>
</dbReference>
<evidence type="ECO:0000256" key="8">
    <source>
        <dbReference type="ARBA" id="ARBA00023268"/>
    </source>
</evidence>
<comment type="pathway">
    <text evidence="2">Antibiotic biosynthesis.</text>
</comment>
<feature type="compositionally biased region" description="Low complexity" evidence="10">
    <location>
        <begin position="646"/>
        <end position="661"/>
    </location>
</feature>
<gene>
    <name evidence="13" type="ORF">FDG2_2937</name>
</gene>
<evidence type="ECO:0000256" key="10">
    <source>
        <dbReference type="SAM" id="MobiDB-lite"/>
    </source>
</evidence>
<dbReference type="InterPro" id="IPR016039">
    <property type="entry name" value="Thiolase-like"/>
</dbReference>
<keyword evidence="4" id="KW-0597">Phosphoprotein</keyword>
<dbReference type="InterPro" id="IPR036736">
    <property type="entry name" value="ACP-like_sf"/>
</dbReference>
<dbReference type="InterPro" id="IPR009081">
    <property type="entry name" value="PP-bd_ACP"/>
</dbReference>
<dbReference type="SUPFAM" id="SSF55048">
    <property type="entry name" value="Probable ACP-binding domain of malonyl-CoA ACP transacylase"/>
    <property type="match status" value="1"/>
</dbReference>
<evidence type="ECO:0000256" key="3">
    <source>
        <dbReference type="ARBA" id="ARBA00022450"/>
    </source>
</evidence>
<dbReference type="Gene3D" id="1.10.1200.10">
    <property type="entry name" value="ACP-like"/>
    <property type="match status" value="1"/>
</dbReference>
<dbReference type="GO" id="GO:0004315">
    <property type="term" value="F:3-oxoacyl-[acyl-carrier-protein] synthase activity"/>
    <property type="evidence" value="ECO:0007669"/>
    <property type="project" value="InterPro"/>
</dbReference>
<dbReference type="InterPro" id="IPR016036">
    <property type="entry name" value="Malonyl_transacylase_ACP-bd"/>
</dbReference>
<dbReference type="Pfam" id="PF22336">
    <property type="entry name" value="RhiE-like_linker"/>
    <property type="match status" value="1"/>
</dbReference>
<dbReference type="Proteomes" id="UP000199013">
    <property type="component" value="Unassembled WGS sequence"/>
</dbReference>
<dbReference type="FunFam" id="3.40.47.10:FF:000019">
    <property type="entry name" value="Polyketide synthase type I"/>
    <property type="match status" value="1"/>
</dbReference>
<evidence type="ECO:0000256" key="4">
    <source>
        <dbReference type="ARBA" id="ARBA00022553"/>
    </source>
</evidence>
<keyword evidence="9" id="KW-0012">Acyltransferase</keyword>
<evidence type="ECO:0000256" key="6">
    <source>
        <dbReference type="ARBA" id="ARBA00022737"/>
    </source>
</evidence>
<dbReference type="PANTHER" id="PTHR43775:SF51">
    <property type="entry name" value="INACTIVE PHENOLPHTHIOCEROL SYNTHESIS POLYKETIDE SYNTHASE TYPE I PKS1-RELATED"/>
    <property type="match status" value="1"/>
</dbReference>
<reference evidence="14" key="1">
    <citation type="submission" date="2016-02" db="EMBL/GenBank/DDBJ databases">
        <authorList>
            <person name="Wibberg D."/>
        </authorList>
    </citation>
    <scope>NUCLEOTIDE SEQUENCE [LARGE SCALE GENOMIC DNA]</scope>
</reference>
<dbReference type="PROSITE" id="PS50075">
    <property type="entry name" value="CARRIER"/>
    <property type="match status" value="1"/>
</dbReference>
<dbReference type="GO" id="GO:0033068">
    <property type="term" value="P:macrolide biosynthetic process"/>
    <property type="evidence" value="ECO:0007669"/>
    <property type="project" value="UniProtKB-ARBA"/>
</dbReference>
<name>A0A1C3NYM8_9ACTN</name>
<dbReference type="InterPro" id="IPR014030">
    <property type="entry name" value="Ketoacyl_synth_N"/>
</dbReference>
<dbReference type="SUPFAM" id="SSF52151">
    <property type="entry name" value="FabD/lysophospholipase-like"/>
    <property type="match status" value="1"/>
</dbReference>
<dbReference type="Pfam" id="PF00550">
    <property type="entry name" value="PP-binding"/>
    <property type="match status" value="1"/>
</dbReference>
<evidence type="ECO:0000259" key="11">
    <source>
        <dbReference type="PROSITE" id="PS50075"/>
    </source>
</evidence>
<keyword evidence="5" id="KW-0808">Transferase</keyword>
<dbReference type="Pfam" id="PF00109">
    <property type="entry name" value="ketoacyl-synt"/>
    <property type="match status" value="1"/>
</dbReference>
<dbReference type="InterPro" id="IPR050091">
    <property type="entry name" value="PKS_NRPS_Biosynth_Enz"/>
</dbReference>
<dbReference type="InterPro" id="IPR001227">
    <property type="entry name" value="Ac_transferase_dom_sf"/>
</dbReference>
<keyword evidence="8" id="KW-0511">Multifunctional enzyme</keyword>
<dbReference type="PROSITE" id="PS52004">
    <property type="entry name" value="KS3_2"/>
    <property type="match status" value="1"/>
</dbReference>
<dbReference type="InterPro" id="IPR018201">
    <property type="entry name" value="Ketoacyl_synth_AS"/>
</dbReference>
<dbReference type="PANTHER" id="PTHR43775">
    <property type="entry name" value="FATTY ACID SYNTHASE"/>
    <property type="match status" value="1"/>
</dbReference>
<dbReference type="PRINTS" id="PR01483">
    <property type="entry name" value="FASYNTHASE"/>
</dbReference>
<evidence type="ECO:0000256" key="2">
    <source>
        <dbReference type="ARBA" id="ARBA00004792"/>
    </source>
</evidence>
<dbReference type="InterPro" id="IPR020841">
    <property type="entry name" value="PKS_Beta-ketoAc_synthase_dom"/>
</dbReference>
<dbReference type="Pfam" id="PF08990">
    <property type="entry name" value="Docking"/>
    <property type="match status" value="1"/>
</dbReference>
<dbReference type="EMBL" id="FLUV01001239">
    <property type="protein sequence ID" value="SBW22654.1"/>
    <property type="molecule type" value="Genomic_DNA"/>
</dbReference>
<feature type="domain" description="Carrier" evidence="11">
    <location>
        <begin position="1030"/>
        <end position="1107"/>
    </location>
</feature>
<dbReference type="AlphaFoldDB" id="A0A1C3NYM8"/>
<evidence type="ECO:0000256" key="5">
    <source>
        <dbReference type="ARBA" id="ARBA00022679"/>
    </source>
</evidence>
<dbReference type="CDD" id="cd00833">
    <property type="entry name" value="PKS"/>
    <property type="match status" value="1"/>
</dbReference>
<protein>
    <submittedName>
        <fullName evidence="13">Type I polyketide synthase</fullName>
    </submittedName>
</protein>
<dbReference type="GO" id="GO:0006633">
    <property type="term" value="P:fatty acid biosynthetic process"/>
    <property type="evidence" value="ECO:0007669"/>
    <property type="project" value="InterPro"/>
</dbReference>
<dbReference type="SUPFAM" id="SSF47336">
    <property type="entry name" value="ACP-like"/>
    <property type="match status" value="1"/>
</dbReference>
<dbReference type="Pfam" id="PF00698">
    <property type="entry name" value="Acyl_transf_1"/>
    <property type="match status" value="1"/>
</dbReference>
<organism evidence="13 14">
    <name type="scientific">Candidatus Protofrankia californiensis</name>
    <dbReference type="NCBI Taxonomy" id="1839754"/>
    <lineage>
        <taxon>Bacteria</taxon>
        <taxon>Bacillati</taxon>
        <taxon>Actinomycetota</taxon>
        <taxon>Actinomycetes</taxon>
        <taxon>Frankiales</taxon>
        <taxon>Frankiaceae</taxon>
        <taxon>Protofrankia</taxon>
    </lineage>
</organism>